<evidence type="ECO:0000313" key="20">
    <source>
        <dbReference type="Proteomes" id="UP001232163"/>
    </source>
</evidence>
<comment type="caution">
    <text evidence="19">The sequence shown here is derived from an EMBL/GenBank/DDBJ whole genome shotgun (WGS) entry which is preliminary data.</text>
</comment>
<evidence type="ECO:0000256" key="16">
    <source>
        <dbReference type="ARBA" id="ARBA00049295"/>
    </source>
</evidence>
<dbReference type="HAMAP" id="MF_00179">
    <property type="entry name" value="RibA"/>
    <property type="match status" value="1"/>
</dbReference>
<evidence type="ECO:0000256" key="2">
    <source>
        <dbReference type="ARBA" id="ARBA00002284"/>
    </source>
</evidence>
<dbReference type="NCBIfam" id="NF001591">
    <property type="entry name" value="PRK00393.1"/>
    <property type="match status" value="1"/>
</dbReference>
<feature type="region of interest" description="GTP cyclohydrolase II" evidence="17">
    <location>
        <begin position="201"/>
        <end position="394"/>
    </location>
</feature>
<feature type="binding site" evidence="17">
    <location>
        <position position="266"/>
    </location>
    <ligand>
        <name>Zn(2+)</name>
        <dbReference type="ChEBI" id="CHEBI:29105"/>
        <note>catalytic</note>
    </ligand>
</feature>
<evidence type="ECO:0000256" key="17">
    <source>
        <dbReference type="HAMAP-Rule" id="MF_01283"/>
    </source>
</evidence>
<evidence type="ECO:0000256" key="15">
    <source>
        <dbReference type="ARBA" id="ARBA00023268"/>
    </source>
</evidence>
<dbReference type="EMBL" id="JAURUR010000004">
    <property type="protein sequence ID" value="MDP9764311.1"/>
    <property type="molecule type" value="Genomic_DNA"/>
</dbReference>
<feature type="site" description="Essential for DHBP synthase activity" evidence="17">
    <location>
        <position position="163"/>
    </location>
</feature>
<keyword evidence="14 17" id="KW-0456">Lyase</keyword>
<dbReference type="EC" id="3.5.4.25" evidence="17"/>
<feature type="binding site" evidence="17">
    <location>
        <begin position="250"/>
        <end position="254"/>
    </location>
    <ligand>
        <name>GTP</name>
        <dbReference type="ChEBI" id="CHEBI:37565"/>
    </ligand>
</feature>
<feature type="binding site" evidence="17">
    <location>
        <position position="350"/>
    </location>
    <ligand>
        <name>GTP</name>
        <dbReference type="ChEBI" id="CHEBI:37565"/>
    </ligand>
</feature>
<keyword evidence="10 17" id="KW-0862">Zinc</keyword>
<dbReference type="Gene3D" id="3.90.870.10">
    <property type="entry name" value="DHBP synthase"/>
    <property type="match status" value="1"/>
</dbReference>
<evidence type="ECO:0000313" key="19">
    <source>
        <dbReference type="EMBL" id="MDP9764311.1"/>
    </source>
</evidence>
<name>A0ABT9MCK5_9DEIO</name>
<dbReference type="Pfam" id="PF00925">
    <property type="entry name" value="GTP_cyclohydro2"/>
    <property type="match status" value="1"/>
</dbReference>
<dbReference type="InterPro" id="IPR036144">
    <property type="entry name" value="RibA-like_sf"/>
</dbReference>
<feature type="binding site" evidence="17">
    <location>
        <position position="163"/>
    </location>
    <ligand>
        <name>D-ribulose 5-phosphate</name>
        <dbReference type="ChEBI" id="CHEBI:58121"/>
    </ligand>
</feature>
<keyword evidence="20" id="KW-1185">Reference proteome</keyword>
<comment type="pathway">
    <text evidence="4 17">Cofactor biosynthesis; riboflavin biosynthesis; 2-hydroxy-3-oxobutyl phosphate from D-ribulose 5-phosphate: step 1/1.</text>
</comment>
<feature type="binding site" evidence="17">
    <location>
        <position position="271"/>
    </location>
    <ligand>
        <name>GTP</name>
        <dbReference type="ChEBI" id="CHEBI:37565"/>
    </ligand>
</feature>
<comment type="similarity">
    <text evidence="17">In the C-terminal section; belongs to the GTP cyclohydrolase II family.</text>
</comment>
<feature type="site" description="Essential for DHBP synthase activity" evidence="17">
    <location>
        <position position="125"/>
    </location>
</feature>
<evidence type="ECO:0000256" key="8">
    <source>
        <dbReference type="ARBA" id="ARBA00022741"/>
    </source>
</evidence>
<gene>
    <name evidence="17" type="primary">ribBA</name>
    <name evidence="19" type="ORF">QO006_001736</name>
</gene>
<dbReference type="NCBIfam" id="TIGR00506">
    <property type="entry name" value="ribB"/>
    <property type="match status" value="1"/>
</dbReference>
<feature type="binding site" evidence="17">
    <location>
        <position position="28"/>
    </location>
    <ligand>
        <name>Mg(2+)</name>
        <dbReference type="ChEBI" id="CHEBI:18420"/>
        <label>1</label>
    </ligand>
</feature>
<comment type="catalytic activity">
    <reaction evidence="16 17">
        <text>GTP + 4 H2O = 2,5-diamino-6-hydroxy-4-(5-phosphoribosylamino)-pyrimidine + formate + 2 phosphate + 3 H(+)</text>
        <dbReference type="Rhea" id="RHEA:23704"/>
        <dbReference type="ChEBI" id="CHEBI:15377"/>
        <dbReference type="ChEBI" id="CHEBI:15378"/>
        <dbReference type="ChEBI" id="CHEBI:15740"/>
        <dbReference type="ChEBI" id="CHEBI:37565"/>
        <dbReference type="ChEBI" id="CHEBI:43474"/>
        <dbReference type="ChEBI" id="CHEBI:58614"/>
        <dbReference type="EC" id="3.5.4.25"/>
    </reaction>
</comment>
<evidence type="ECO:0000256" key="7">
    <source>
        <dbReference type="ARBA" id="ARBA00022723"/>
    </source>
</evidence>
<dbReference type="Gene3D" id="3.40.50.10990">
    <property type="entry name" value="GTP cyclohydrolase II"/>
    <property type="match status" value="1"/>
</dbReference>
<evidence type="ECO:0000256" key="11">
    <source>
        <dbReference type="ARBA" id="ARBA00022842"/>
    </source>
</evidence>
<feature type="active site" description="Proton acceptor; for GTP cyclohydrolase activity" evidence="17">
    <location>
        <position position="327"/>
    </location>
</feature>
<dbReference type="EC" id="4.1.99.12" evidence="17"/>
<keyword evidence="13 17" id="KW-0464">Manganese</keyword>
<comment type="similarity">
    <text evidence="5 17">In the N-terminal section; belongs to the DHBP synthase family.</text>
</comment>
<keyword evidence="12 17" id="KW-0342">GTP-binding</keyword>
<evidence type="ECO:0000256" key="6">
    <source>
        <dbReference type="ARBA" id="ARBA00022619"/>
    </source>
</evidence>
<evidence type="ECO:0000256" key="12">
    <source>
        <dbReference type="ARBA" id="ARBA00023134"/>
    </source>
</evidence>
<evidence type="ECO:0000256" key="9">
    <source>
        <dbReference type="ARBA" id="ARBA00022801"/>
    </source>
</evidence>
<dbReference type="InterPro" id="IPR000926">
    <property type="entry name" value="RibA"/>
</dbReference>
<dbReference type="CDD" id="cd00641">
    <property type="entry name" value="GTP_cyclohydro2"/>
    <property type="match status" value="1"/>
</dbReference>
<dbReference type="GO" id="GO:0008686">
    <property type="term" value="F:3,4-dihydroxy-2-butanone-4-phosphate synthase activity"/>
    <property type="evidence" value="ECO:0007669"/>
    <property type="project" value="UniProtKB-EC"/>
</dbReference>
<feature type="binding site" evidence="17">
    <location>
        <position position="355"/>
    </location>
    <ligand>
        <name>GTP</name>
        <dbReference type="ChEBI" id="CHEBI:37565"/>
    </ligand>
</feature>
<keyword evidence="9 17" id="KW-0378">Hydrolase</keyword>
<evidence type="ECO:0000259" key="18">
    <source>
        <dbReference type="Pfam" id="PF00925"/>
    </source>
</evidence>
<feature type="domain" description="GTP cyclohydrolase II" evidence="18">
    <location>
        <begin position="209"/>
        <end position="371"/>
    </location>
</feature>
<dbReference type="GO" id="GO:0003935">
    <property type="term" value="F:GTP cyclohydrolase II activity"/>
    <property type="evidence" value="ECO:0007669"/>
    <property type="project" value="UniProtKB-EC"/>
</dbReference>
<dbReference type="RefSeq" id="WP_307465784.1">
    <property type="nucleotide sequence ID" value="NZ_JAURUR010000004.1"/>
</dbReference>
<dbReference type="NCBIfam" id="NF006803">
    <property type="entry name" value="PRK09311.1"/>
    <property type="match status" value="1"/>
</dbReference>
<feature type="binding site" evidence="17">
    <location>
        <position position="255"/>
    </location>
    <ligand>
        <name>Zn(2+)</name>
        <dbReference type="ChEBI" id="CHEBI:29105"/>
        <note>catalytic</note>
    </ligand>
</feature>
<comment type="pathway">
    <text evidence="3 17">Cofactor biosynthesis; riboflavin biosynthesis; 5-amino-6-(D-ribitylamino)uracil from GTP: step 1/4.</text>
</comment>
<dbReference type="InterPro" id="IPR000422">
    <property type="entry name" value="DHBP_synthase_RibB"/>
</dbReference>
<protein>
    <recommendedName>
        <fullName evidence="17">Riboflavin biosynthesis protein RibBA</fullName>
    </recommendedName>
    <domain>
        <recommendedName>
            <fullName evidence="17">3,4-dihydroxy-2-butanone 4-phosphate synthase</fullName>
            <shortName evidence="17">DHBP synthase</shortName>
            <ecNumber evidence="17">4.1.99.12</ecNumber>
        </recommendedName>
    </domain>
    <domain>
        <recommendedName>
            <fullName evidence="17">GTP cyclohydrolase-2</fullName>
            <ecNumber evidence="17">3.5.4.25</ecNumber>
        </recommendedName>
        <alternativeName>
            <fullName evidence="17">GTP cyclohydrolase II</fullName>
        </alternativeName>
    </domain>
</protein>
<organism evidence="19 20">
    <name type="scientific">Deinococcus enclensis</name>
    <dbReference type="NCBI Taxonomy" id="1049582"/>
    <lineage>
        <taxon>Bacteria</taxon>
        <taxon>Thermotogati</taxon>
        <taxon>Deinococcota</taxon>
        <taxon>Deinococci</taxon>
        <taxon>Deinococcales</taxon>
        <taxon>Deinococcaceae</taxon>
        <taxon>Deinococcus</taxon>
    </lineage>
</organism>
<dbReference type="HAMAP" id="MF_01283">
    <property type="entry name" value="RibBA"/>
    <property type="match status" value="1"/>
</dbReference>
<dbReference type="InterPro" id="IPR016299">
    <property type="entry name" value="Riboflavin_synth_RibBA"/>
</dbReference>
<dbReference type="NCBIfam" id="TIGR00505">
    <property type="entry name" value="ribA"/>
    <property type="match status" value="1"/>
</dbReference>
<proteinExistence type="inferred from homology"/>
<comment type="catalytic activity">
    <reaction evidence="1 17">
        <text>D-ribulose 5-phosphate = (2S)-2-hydroxy-3-oxobutyl phosphate + formate + H(+)</text>
        <dbReference type="Rhea" id="RHEA:18457"/>
        <dbReference type="ChEBI" id="CHEBI:15378"/>
        <dbReference type="ChEBI" id="CHEBI:15740"/>
        <dbReference type="ChEBI" id="CHEBI:58121"/>
        <dbReference type="ChEBI" id="CHEBI:58830"/>
        <dbReference type="EC" id="4.1.99.12"/>
    </reaction>
</comment>
<evidence type="ECO:0000256" key="14">
    <source>
        <dbReference type="ARBA" id="ARBA00023239"/>
    </source>
</evidence>
<dbReference type="SUPFAM" id="SSF142695">
    <property type="entry name" value="RibA-like"/>
    <property type="match status" value="1"/>
</dbReference>
<dbReference type="HAMAP" id="MF_00180">
    <property type="entry name" value="RibB"/>
    <property type="match status" value="1"/>
</dbReference>
<feature type="binding site" evidence="17">
    <location>
        <position position="315"/>
    </location>
    <ligand>
        <name>GTP</name>
        <dbReference type="ChEBI" id="CHEBI:37565"/>
    </ligand>
</feature>
<comment type="cofactor">
    <cofactor evidence="17">
        <name>Mg(2+)</name>
        <dbReference type="ChEBI" id="CHEBI:18420"/>
    </cofactor>
    <cofactor evidence="17">
        <name>Mn(2+)</name>
        <dbReference type="ChEBI" id="CHEBI:29035"/>
    </cofactor>
    <text evidence="17">Binds 2 divalent metal cations per subunit. Magnesium or manganese.</text>
</comment>
<evidence type="ECO:0000256" key="4">
    <source>
        <dbReference type="ARBA" id="ARBA00004904"/>
    </source>
</evidence>
<keyword evidence="11 17" id="KW-0460">Magnesium</keyword>
<evidence type="ECO:0000256" key="10">
    <source>
        <dbReference type="ARBA" id="ARBA00022833"/>
    </source>
</evidence>
<dbReference type="PANTHER" id="PTHR21327:SF18">
    <property type="entry name" value="3,4-DIHYDROXY-2-BUTANONE 4-PHOSPHATE SYNTHASE"/>
    <property type="match status" value="1"/>
</dbReference>
<feature type="binding site" evidence="17">
    <location>
        <position position="32"/>
    </location>
    <ligand>
        <name>D-ribulose 5-phosphate</name>
        <dbReference type="ChEBI" id="CHEBI:58121"/>
    </ligand>
</feature>
<feature type="binding site" evidence="17">
    <location>
        <begin position="139"/>
        <end position="143"/>
    </location>
    <ligand>
        <name>D-ribulose 5-phosphate</name>
        <dbReference type="ChEBI" id="CHEBI:58121"/>
    </ligand>
</feature>
<evidence type="ECO:0000256" key="5">
    <source>
        <dbReference type="ARBA" id="ARBA00005520"/>
    </source>
</evidence>
<evidence type="ECO:0000256" key="1">
    <source>
        <dbReference type="ARBA" id="ARBA00000141"/>
    </source>
</evidence>
<dbReference type="SUPFAM" id="SSF55821">
    <property type="entry name" value="YrdC/RibB"/>
    <property type="match status" value="1"/>
</dbReference>
<dbReference type="InterPro" id="IPR032677">
    <property type="entry name" value="GTP_cyclohydro_II"/>
</dbReference>
<comment type="function">
    <text evidence="17">Catalyzes the conversion of GTP to 2,5-diamino-6-ribosylamino-4(3H)-pyrimidinone 5'-phosphate (DARP), formate and pyrophosphate.</text>
</comment>
<comment type="function">
    <text evidence="2 17">Catalyzes the conversion of D-ribulose 5-phosphate to formate and 3,4-dihydroxy-2-butanone 4-phosphate.</text>
</comment>
<dbReference type="PIRSF" id="PIRSF001259">
    <property type="entry name" value="RibA"/>
    <property type="match status" value="1"/>
</dbReference>
<evidence type="ECO:0000256" key="3">
    <source>
        <dbReference type="ARBA" id="ARBA00004853"/>
    </source>
</evidence>
<feature type="region of interest" description="DHBP synthase" evidence="17">
    <location>
        <begin position="1"/>
        <end position="200"/>
    </location>
</feature>
<keyword evidence="8 17" id="KW-0547">Nucleotide-binding</keyword>
<keyword evidence="7 17" id="KW-0479">Metal-binding</keyword>
<dbReference type="PANTHER" id="PTHR21327">
    <property type="entry name" value="GTP CYCLOHYDROLASE II-RELATED"/>
    <property type="match status" value="1"/>
</dbReference>
<feature type="active site" description="Nucleophile; for GTP cyclohydrolase activity" evidence="17">
    <location>
        <position position="329"/>
    </location>
</feature>
<accession>A0ABT9MCK5</accession>
<feature type="binding site" evidence="17">
    <location>
        <begin position="27"/>
        <end position="28"/>
    </location>
    <ligand>
        <name>D-ribulose 5-phosphate</name>
        <dbReference type="ChEBI" id="CHEBI:58121"/>
    </ligand>
</feature>
<keyword evidence="6 17" id="KW-0686">Riboflavin biosynthesis</keyword>
<feature type="binding site" evidence="17">
    <location>
        <begin position="293"/>
        <end position="295"/>
    </location>
    <ligand>
        <name>GTP</name>
        <dbReference type="ChEBI" id="CHEBI:37565"/>
    </ligand>
</feature>
<comment type="cofactor">
    <cofactor evidence="17">
        <name>Zn(2+)</name>
        <dbReference type="ChEBI" id="CHEBI:29105"/>
    </cofactor>
    <text evidence="17">Binds 1 zinc ion per subunit.</text>
</comment>
<evidence type="ECO:0000256" key="13">
    <source>
        <dbReference type="ARBA" id="ARBA00023211"/>
    </source>
</evidence>
<sequence length="394" mass="42358">MSLSPIPELLEELRAGRPVIVVDDEGRENEGDLLMPAGTATPEWVNFMAREGRGLICVTLPPERAAALNLTPMVGSSTDPNGTAFTVSVDHVSNSTGISAFDRAATIAALVREDATPDEFRRPGHIFPLVARPGGVLRRAGHTEAGCDLARLAGFAPLGVICEIMGDSGEMSRLPDLLVFAEKHGLKVGSIADLIAYRLEHDPFMEVAAEARLPTRFGEFRLVGFQDTLSGAEHVALVMGEVTPEPLLVRVHSECLTGDAFHSLKCDCGPQLDAAMQAIAQEGRGAVIYLRQEGRGIGLLNKIRAYALQDQGADTVDANLKLGLPADARDFGIGAQMLHLLGARDLRIMTNNPLKLHSLSGFGLNVVERVPLHVGHTHENAAYLQTKRDRMGHL</sequence>
<feature type="binding site" evidence="17">
    <location>
        <position position="142"/>
    </location>
    <ligand>
        <name>Mg(2+)</name>
        <dbReference type="ChEBI" id="CHEBI:18420"/>
        <label>2</label>
    </ligand>
</feature>
<keyword evidence="15 17" id="KW-0511">Multifunctional enzyme</keyword>
<dbReference type="InterPro" id="IPR017945">
    <property type="entry name" value="DHBP_synth_RibB-like_a/b_dom"/>
</dbReference>
<dbReference type="Proteomes" id="UP001232163">
    <property type="component" value="Unassembled WGS sequence"/>
</dbReference>
<reference evidence="19 20" key="1">
    <citation type="submission" date="2023-07" db="EMBL/GenBank/DDBJ databases">
        <title>Genomic Encyclopedia of Type Strains, Phase IV (KMG-IV): sequencing the most valuable type-strain genomes for metagenomic binning, comparative biology and taxonomic classification.</title>
        <authorList>
            <person name="Goeker M."/>
        </authorList>
    </citation>
    <scope>NUCLEOTIDE SEQUENCE [LARGE SCALE GENOMIC DNA]</scope>
    <source>
        <strain evidence="19 20">NIO-1023</strain>
    </source>
</reference>
<feature type="binding site" evidence="17">
    <location>
        <position position="28"/>
    </location>
    <ligand>
        <name>Mg(2+)</name>
        <dbReference type="ChEBI" id="CHEBI:18420"/>
        <label>2</label>
    </ligand>
</feature>
<feature type="binding site" evidence="17">
    <location>
        <position position="268"/>
    </location>
    <ligand>
        <name>Zn(2+)</name>
        <dbReference type="ChEBI" id="CHEBI:29105"/>
        <note>catalytic</note>
    </ligand>
</feature>
<dbReference type="Pfam" id="PF00926">
    <property type="entry name" value="DHBP_synthase"/>
    <property type="match status" value="1"/>
</dbReference>